<dbReference type="Gene3D" id="2.60.40.10">
    <property type="entry name" value="Immunoglobulins"/>
    <property type="match status" value="1"/>
</dbReference>
<dbReference type="InterPro" id="IPR050583">
    <property type="entry name" value="Mycobacterial_A85_antigen"/>
</dbReference>
<organism evidence="6 7">
    <name type="scientific">Acerihabitans arboris</name>
    <dbReference type="NCBI Taxonomy" id="2691583"/>
    <lineage>
        <taxon>Bacteria</taxon>
        <taxon>Pseudomonadati</taxon>
        <taxon>Pseudomonadota</taxon>
        <taxon>Gammaproteobacteria</taxon>
        <taxon>Enterobacterales</taxon>
        <taxon>Pectobacteriaceae</taxon>
        <taxon>Acerihabitans</taxon>
    </lineage>
</organism>
<dbReference type="InterPro" id="IPR014756">
    <property type="entry name" value="Ig_E-set"/>
</dbReference>
<dbReference type="PANTHER" id="PTHR48098:SF3">
    <property type="entry name" value="IRON(III) ENTEROBACTIN ESTERASE"/>
    <property type="match status" value="1"/>
</dbReference>
<evidence type="ECO:0000313" key="7">
    <source>
        <dbReference type="Proteomes" id="UP000461443"/>
    </source>
</evidence>
<gene>
    <name evidence="6" type="ORF">GRH90_02350</name>
</gene>
<dbReference type="SUPFAM" id="SSF53474">
    <property type="entry name" value="alpha/beta-Hydrolases"/>
    <property type="match status" value="1"/>
</dbReference>
<keyword evidence="2" id="KW-0963">Cytoplasm</keyword>
<dbReference type="Pfam" id="PF00756">
    <property type="entry name" value="Esterase"/>
    <property type="match status" value="1"/>
</dbReference>
<evidence type="ECO:0000256" key="3">
    <source>
        <dbReference type="ARBA" id="ARBA00022801"/>
    </source>
</evidence>
<dbReference type="Pfam" id="PF11806">
    <property type="entry name" value="Enterochelin_N"/>
    <property type="match status" value="1"/>
</dbReference>
<dbReference type="InterPro" id="IPR000801">
    <property type="entry name" value="Esterase-like"/>
</dbReference>
<keyword evidence="3" id="KW-0378">Hydrolase</keyword>
<reference evidence="6 7" key="1">
    <citation type="submission" date="2019-12" db="EMBL/GenBank/DDBJ databases">
        <authorList>
            <person name="Lee S.D."/>
        </authorList>
    </citation>
    <scope>NUCLEOTIDE SEQUENCE [LARGE SCALE GENOMIC DNA]</scope>
    <source>
        <strain evidence="6 7">SAP-6</strain>
    </source>
</reference>
<dbReference type="GO" id="GO:0008849">
    <property type="term" value="F:enterochelin esterase activity"/>
    <property type="evidence" value="ECO:0007669"/>
    <property type="project" value="InterPro"/>
</dbReference>
<comment type="caution">
    <text evidence="6">The sequence shown here is derived from an EMBL/GenBank/DDBJ whole genome shotgun (WGS) entry which is preliminary data.</text>
</comment>
<dbReference type="RefSeq" id="WP_162364304.1">
    <property type="nucleotide sequence ID" value="NZ_WUBS01000002.1"/>
</dbReference>
<dbReference type="AlphaFoldDB" id="A0A845SCI0"/>
<dbReference type="Proteomes" id="UP000461443">
    <property type="component" value="Unassembled WGS sequence"/>
</dbReference>
<dbReference type="GO" id="GO:0005506">
    <property type="term" value="F:iron ion binding"/>
    <property type="evidence" value="ECO:0007669"/>
    <property type="project" value="InterPro"/>
</dbReference>
<dbReference type="SUPFAM" id="SSF81296">
    <property type="entry name" value="E set domains"/>
    <property type="match status" value="1"/>
</dbReference>
<name>A0A845SCI0_9GAMM</name>
<dbReference type="PANTHER" id="PTHR48098">
    <property type="entry name" value="ENTEROCHELIN ESTERASE-RELATED"/>
    <property type="match status" value="1"/>
</dbReference>
<dbReference type="GO" id="GO:0006826">
    <property type="term" value="P:iron ion transport"/>
    <property type="evidence" value="ECO:0007669"/>
    <property type="project" value="InterPro"/>
</dbReference>
<reference evidence="6 7" key="2">
    <citation type="submission" date="2020-02" db="EMBL/GenBank/DDBJ databases">
        <title>The new genus of Enterobacteriales.</title>
        <authorList>
            <person name="Kim I.S."/>
        </authorList>
    </citation>
    <scope>NUCLEOTIDE SEQUENCE [LARGE SCALE GENOMIC DNA]</scope>
    <source>
        <strain evidence="6 7">SAP-6</strain>
    </source>
</reference>
<keyword evidence="7" id="KW-1185">Reference proteome</keyword>
<dbReference type="EMBL" id="WUBS01000002">
    <property type="protein sequence ID" value="NDL61609.1"/>
    <property type="molecule type" value="Genomic_DNA"/>
</dbReference>
<evidence type="ECO:0000256" key="2">
    <source>
        <dbReference type="ARBA" id="ARBA00022490"/>
    </source>
</evidence>
<dbReference type="Gene3D" id="3.40.50.1820">
    <property type="entry name" value="alpha/beta hydrolase"/>
    <property type="match status" value="1"/>
</dbReference>
<evidence type="ECO:0000259" key="5">
    <source>
        <dbReference type="Pfam" id="PF11806"/>
    </source>
</evidence>
<dbReference type="GO" id="GO:0005737">
    <property type="term" value="C:cytoplasm"/>
    <property type="evidence" value="ECO:0007669"/>
    <property type="project" value="UniProtKB-SubCell"/>
</dbReference>
<sequence length="413" mass="44856">MRNIPPLTPDDVGAAARVRTQLATSASLDITRFWRDVESVDIPLAAEVQGKSDDREVTFLWRSGKPLQGVYVRLNRVTDKSNVAKGLMAHVPSSDIWTLTLRLPATYRGSYTIIEIPEGTSPESISQLGGRCPAFAGQPDPLNQAPGINVRGDAQESILALELAPEQSEWAGVPRAQRGVLATSYPLVAGHKRRVRLYLPDVPRSAPLGLLVLLDAETWFDHIGVLGAIDVAINNGRIGPLAVLGIDNLDESDRSAILGGYSEVVLDIAERLVPQVRADYPDRTWAGRSNTVLSGQSLGGVTALMAAMHAPGIFGSVLCHSPSLWWTPDRSRRPFMFTENDTSWVSEHVLSTPPKQVRIRLCVGALEGAMVPHVQQLHQRLLAAGVDSDLTIYTGGHDFAWWRGALIDGLTVL</sequence>
<evidence type="ECO:0000256" key="4">
    <source>
        <dbReference type="ARBA" id="ARBA00024201"/>
    </source>
</evidence>
<accession>A0A845SCI0</accession>
<protein>
    <submittedName>
        <fullName evidence="6">DUF3327 domain-containing protein</fullName>
    </submittedName>
</protein>
<dbReference type="InterPro" id="IPR029058">
    <property type="entry name" value="AB_hydrolase_fold"/>
</dbReference>
<proteinExistence type="inferred from homology"/>
<evidence type="ECO:0000313" key="6">
    <source>
        <dbReference type="EMBL" id="NDL61609.1"/>
    </source>
</evidence>
<dbReference type="InterPro" id="IPR013783">
    <property type="entry name" value="Ig-like_fold"/>
</dbReference>
<dbReference type="InterPro" id="IPR021764">
    <property type="entry name" value="Enterochelin_esterase_N"/>
</dbReference>
<comment type="subcellular location">
    <subcellularLocation>
        <location evidence="1">Cytoplasm</location>
    </subcellularLocation>
</comment>
<comment type="similarity">
    <text evidence="4">Belongs to the Fes family.</text>
</comment>
<feature type="domain" description="Enterochelin esterase N-terminal" evidence="5">
    <location>
        <begin position="56"/>
        <end position="170"/>
    </location>
</feature>
<evidence type="ECO:0000256" key="1">
    <source>
        <dbReference type="ARBA" id="ARBA00004496"/>
    </source>
</evidence>